<organism evidence="1 2">
    <name type="scientific">Sphingobacterium olei</name>
    <dbReference type="NCBI Taxonomy" id="2571155"/>
    <lineage>
        <taxon>Bacteria</taxon>
        <taxon>Pseudomonadati</taxon>
        <taxon>Bacteroidota</taxon>
        <taxon>Sphingobacteriia</taxon>
        <taxon>Sphingobacteriales</taxon>
        <taxon>Sphingobacteriaceae</taxon>
        <taxon>Sphingobacterium</taxon>
    </lineage>
</organism>
<dbReference type="Proteomes" id="UP000306808">
    <property type="component" value="Unassembled WGS sequence"/>
</dbReference>
<gene>
    <name evidence="1" type="ORF">FAZ15_01460</name>
</gene>
<name>A0A4U0P875_9SPHI</name>
<comment type="caution">
    <text evidence="1">The sequence shown here is derived from an EMBL/GenBank/DDBJ whole genome shotgun (WGS) entry which is preliminary data.</text>
</comment>
<proteinExistence type="predicted"/>
<accession>A0A4U0P875</accession>
<dbReference type="RefSeq" id="WP_136899409.1">
    <property type="nucleotide sequence ID" value="NZ_SUME01000001.1"/>
</dbReference>
<sequence length="118" mass="14193">MEKIDWAISYDKRKQIVNEVQEGKLTPNTEMKNGICELPFKFPLVSNGGNDIWITTNKNNGTRTIKFWISRGFFESPQTYFIYTDALESQQYYQDLIKNYPEHNWKLEENWFRITERL</sequence>
<dbReference type="OrthoDB" id="839184at2"/>
<evidence type="ECO:0000313" key="2">
    <source>
        <dbReference type="Proteomes" id="UP000306808"/>
    </source>
</evidence>
<dbReference type="AlphaFoldDB" id="A0A4U0P875"/>
<keyword evidence="2" id="KW-1185">Reference proteome</keyword>
<protein>
    <submittedName>
        <fullName evidence="1">Uncharacterized protein</fullName>
    </submittedName>
</protein>
<evidence type="ECO:0000313" key="1">
    <source>
        <dbReference type="EMBL" id="TJZ62992.1"/>
    </source>
</evidence>
<reference evidence="1 2" key="1">
    <citation type="submission" date="2019-04" db="EMBL/GenBank/DDBJ databases">
        <title>Sphingobacterium olei sp. nov., isolated from oil-contaminated soil.</title>
        <authorList>
            <person name="Liu B."/>
        </authorList>
    </citation>
    <scope>NUCLEOTIDE SEQUENCE [LARGE SCALE GENOMIC DNA]</scope>
    <source>
        <strain evidence="1 2">HAL-9</strain>
    </source>
</reference>
<dbReference type="EMBL" id="SUME01000001">
    <property type="protein sequence ID" value="TJZ62992.1"/>
    <property type="molecule type" value="Genomic_DNA"/>
</dbReference>